<dbReference type="Proteomes" id="UP000005038">
    <property type="component" value="Unassembled WGS sequence"/>
</dbReference>
<sequence>MIGYVLLLAAAMLLGAFVSLLATEGGGVAWAFGAAMLIALIVSAVCFRIEYIESKDNEPGDETIVNAQPLIPPEERSDISQYKSEHKRNV</sequence>
<gene>
    <name evidence="2" type="ORF">GOOTI_145_00170</name>
</gene>
<keyword evidence="1" id="KW-0812">Transmembrane</keyword>
<keyword evidence="1" id="KW-0472">Membrane</keyword>
<evidence type="ECO:0000313" key="2">
    <source>
        <dbReference type="EMBL" id="GAB35198.1"/>
    </source>
</evidence>
<proteinExistence type="predicted"/>
<comment type="caution">
    <text evidence="2">The sequence shown here is derived from an EMBL/GenBank/DDBJ whole genome shotgun (WGS) entry which is preliminary data.</text>
</comment>
<accession>H5TNZ0</accession>
<name>H5TNZ0_GORO1</name>
<evidence type="ECO:0000313" key="3">
    <source>
        <dbReference type="Proteomes" id="UP000005038"/>
    </source>
</evidence>
<dbReference type="EMBL" id="BAFB01000145">
    <property type="protein sequence ID" value="GAB35198.1"/>
    <property type="molecule type" value="Genomic_DNA"/>
</dbReference>
<dbReference type="AlphaFoldDB" id="H5TNZ0"/>
<dbReference type="RefSeq" id="WP_007239422.1">
    <property type="nucleotide sequence ID" value="NZ_BAFB01000145.1"/>
</dbReference>
<evidence type="ECO:0000256" key="1">
    <source>
        <dbReference type="SAM" id="Phobius"/>
    </source>
</evidence>
<protein>
    <submittedName>
        <fullName evidence="2">Uncharacterized protein</fullName>
    </submittedName>
</protein>
<keyword evidence="1" id="KW-1133">Transmembrane helix</keyword>
<organism evidence="2 3">
    <name type="scientific">Gordonia otitidis (strain DSM 44809 / CCUG 52243 / JCM 12355 / NBRC 100426 / IFM 10032)</name>
    <dbReference type="NCBI Taxonomy" id="1108044"/>
    <lineage>
        <taxon>Bacteria</taxon>
        <taxon>Bacillati</taxon>
        <taxon>Actinomycetota</taxon>
        <taxon>Actinomycetes</taxon>
        <taxon>Mycobacteriales</taxon>
        <taxon>Gordoniaceae</taxon>
        <taxon>Gordonia</taxon>
    </lineage>
</organism>
<keyword evidence="3" id="KW-1185">Reference proteome</keyword>
<dbReference type="STRING" id="1108044.GOOTI_145_00170"/>
<feature type="transmembrane region" description="Helical" evidence="1">
    <location>
        <begin position="32"/>
        <end position="49"/>
    </location>
</feature>
<reference evidence="2" key="1">
    <citation type="submission" date="2012-02" db="EMBL/GenBank/DDBJ databases">
        <title>Whole genome shotgun sequence of Gordonia otitidis NBRC 100426.</title>
        <authorList>
            <person name="Yoshida I."/>
            <person name="Hosoyama A."/>
            <person name="Tsuchikane K."/>
            <person name="Katsumata H."/>
            <person name="Yamazaki S."/>
            <person name="Fujita N."/>
        </authorList>
    </citation>
    <scope>NUCLEOTIDE SEQUENCE [LARGE SCALE GENOMIC DNA]</scope>
    <source>
        <strain evidence="2">NBRC 100426</strain>
    </source>
</reference>